<keyword evidence="1" id="KW-1133">Transmembrane helix</keyword>
<dbReference type="AlphaFoldDB" id="A0A270BG41"/>
<gene>
    <name evidence="2" type="ORF">B9K05_09300</name>
</gene>
<accession>A0A270BG41</accession>
<feature type="transmembrane region" description="Helical" evidence="1">
    <location>
        <begin position="213"/>
        <end position="231"/>
    </location>
</feature>
<name>A0A270BG41_9PROT</name>
<dbReference type="EMBL" id="NDFP01000009">
    <property type="protein sequence ID" value="PAL23968.1"/>
    <property type="molecule type" value="Genomic_DNA"/>
</dbReference>
<keyword evidence="1" id="KW-0472">Membrane</keyword>
<protein>
    <submittedName>
        <fullName evidence="2">Uncharacterized protein</fullName>
    </submittedName>
</protein>
<feature type="transmembrane region" description="Helical" evidence="1">
    <location>
        <begin position="178"/>
        <end position="198"/>
    </location>
</feature>
<evidence type="ECO:0000313" key="2">
    <source>
        <dbReference type="EMBL" id="PAL23968.1"/>
    </source>
</evidence>
<dbReference type="Proteomes" id="UP000216033">
    <property type="component" value="Unassembled WGS sequence"/>
</dbReference>
<proteinExistence type="predicted"/>
<keyword evidence="3" id="KW-1185">Reference proteome</keyword>
<sequence>MIKDEESQEYICAKEQEKSLWETKSICIPPKDTNLRKVCVSSKSLQVVIIKDGEEIVHSDTYCMDKKGSRQGKLMHGCPKITKAITDPTKKYTVEFRTPETKDITTWLESNFSPERKALGAVFRDVYDYLEASKAEITRISKSVSEDLQTTKTVFGKIQESEKQASQDRKIASKEKKVGFLVGISGFLLGSLMDFGLLKDLNIFSITKSEAELGLSSAVIILLVAGFLMIFRKNKS</sequence>
<evidence type="ECO:0000313" key="3">
    <source>
        <dbReference type="Proteomes" id="UP000216033"/>
    </source>
</evidence>
<evidence type="ECO:0000256" key="1">
    <source>
        <dbReference type="SAM" id="Phobius"/>
    </source>
</evidence>
<organism evidence="2 3">
    <name type="scientific">Acetobacter syzygii</name>
    <dbReference type="NCBI Taxonomy" id="146476"/>
    <lineage>
        <taxon>Bacteria</taxon>
        <taxon>Pseudomonadati</taxon>
        <taxon>Pseudomonadota</taxon>
        <taxon>Alphaproteobacteria</taxon>
        <taxon>Acetobacterales</taxon>
        <taxon>Acetobacteraceae</taxon>
        <taxon>Acetobacter</taxon>
    </lineage>
</organism>
<keyword evidence="1" id="KW-0812">Transmembrane</keyword>
<comment type="caution">
    <text evidence="2">The sequence shown here is derived from an EMBL/GenBank/DDBJ whole genome shotgun (WGS) entry which is preliminary data.</text>
</comment>
<reference evidence="2 3" key="1">
    <citation type="submission" date="2017-04" db="EMBL/GenBank/DDBJ databases">
        <title>Kefir bacterial isolates.</title>
        <authorList>
            <person name="Kim Y."/>
            <person name="Blasche S."/>
            <person name="Patil K.R."/>
        </authorList>
    </citation>
    <scope>NUCLEOTIDE SEQUENCE [LARGE SCALE GENOMIC DNA]</scope>
    <source>
        <strain evidence="2 3">KR-2</strain>
    </source>
</reference>
<dbReference type="RefSeq" id="WP_095351541.1">
    <property type="nucleotide sequence ID" value="NZ_NDFO01000009.1"/>
</dbReference>